<evidence type="ECO:0000313" key="3">
    <source>
        <dbReference type="Proteomes" id="UP000735302"/>
    </source>
</evidence>
<evidence type="ECO:0000256" key="1">
    <source>
        <dbReference type="SAM" id="SignalP"/>
    </source>
</evidence>
<comment type="caution">
    <text evidence="2">The sequence shown here is derived from an EMBL/GenBank/DDBJ whole genome shotgun (WGS) entry which is preliminary data.</text>
</comment>
<proteinExistence type="predicted"/>
<keyword evidence="1" id="KW-0732">Signal</keyword>
<name>A0AAV3ZNC4_9GAST</name>
<accession>A0AAV3ZNC4</accession>
<feature type="signal peptide" evidence="1">
    <location>
        <begin position="1"/>
        <end position="19"/>
    </location>
</feature>
<keyword evidence="3" id="KW-1185">Reference proteome</keyword>
<evidence type="ECO:0000313" key="2">
    <source>
        <dbReference type="EMBL" id="GFN97425.1"/>
    </source>
</evidence>
<dbReference type="EMBL" id="BLXT01002773">
    <property type="protein sequence ID" value="GFN97425.1"/>
    <property type="molecule type" value="Genomic_DNA"/>
</dbReference>
<protein>
    <submittedName>
        <fullName evidence="2">Uncharacterized protein</fullName>
    </submittedName>
</protein>
<organism evidence="2 3">
    <name type="scientific">Plakobranchus ocellatus</name>
    <dbReference type="NCBI Taxonomy" id="259542"/>
    <lineage>
        <taxon>Eukaryota</taxon>
        <taxon>Metazoa</taxon>
        <taxon>Spiralia</taxon>
        <taxon>Lophotrochozoa</taxon>
        <taxon>Mollusca</taxon>
        <taxon>Gastropoda</taxon>
        <taxon>Heterobranchia</taxon>
        <taxon>Euthyneura</taxon>
        <taxon>Panpulmonata</taxon>
        <taxon>Sacoglossa</taxon>
        <taxon>Placobranchoidea</taxon>
        <taxon>Plakobranchidae</taxon>
        <taxon>Plakobranchus</taxon>
    </lineage>
</organism>
<dbReference type="AlphaFoldDB" id="A0AAV3ZNC4"/>
<reference evidence="2 3" key="1">
    <citation type="journal article" date="2021" name="Elife">
        <title>Chloroplast acquisition without the gene transfer in kleptoplastic sea slugs, Plakobranchus ocellatus.</title>
        <authorList>
            <person name="Maeda T."/>
            <person name="Takahashi S."/>
            <person name="Yoshida T."/>
            <person name="Shimamura S."/>
            <person name="Takaki Y."/>
            <person name="Nagai Y."/>
            <person name="Toyoda A."/>
            <person name="Suzuki Y."/>
            <person name="Arimoto A."/>
            <person name="Ishii H."/>
            <person name="Satoh N."/>
            <person name="Nishiyama T."/>
            <person name="Hasebe M."/>
            <person name="Maruyama T."/>
            <person name="Minagawa J."/>
            <person name="Obokata J."/>
            <person name="Shigenobu S."/>
        </authorList>
    </citation>
    <scope>NUCLEOTIDE SEQUENCE [LARGE SCALE GENOMIC DNA]</scope>
</reference>
<dbReference type="Proteomes" id="UP000735302">
    <property type="component" value="Unassembled WGS sequence"/>
</dbReference>
<sequence length="264" mass="28360">MKGEISILCLVLSFTGGLARSWIPGGGGTIAWSERDVSHIKPGATPDDIAVLTDKETKGTPSGLYSFVDSLLASAKNGVSADELGQKARQIQKEADSIVDSHGGKVEAANVQTAIDEAATSISGAVAISSLFDEPLIYEASKLDAALCLLNSLNSKAKAADGSDEPALAVVAAMSMTAQAIQDIVEDSVAIITHQHVEKAQEGSVQRRWKVYDNETVDECGRRGYQVGISHSWRRKRRHAVRAVNKRSVRGFHSSNTPLVYEWW</sequence>
<gene>
    <name evidence="2" type="ORF">PoB_002393100</name>
</gene>
<feature type="chain" id="PRO_5043864816" evidence="1">
    <location>
        <begin position="20"/>
        <end position="264"/>
    </location>
</feature>